<feature type="region of interest" description="Disordered" evidence="1">
    <location>
        <begin position="168"/>
        <end position="205"/>
    </location>
</feature>
<protein>
    <submittedName>
        <fullName evidence="3">Putative CCSMST1 family-like protein</fullName>
    </submittedName>
</protein>
<dbReference type="Proteomes" id="UP000747542">
    <property type="component" value="Unassembled WGS sequence"/>
</dbReference>
<dbReference type="AlphaFoldDB" id="A0A8J5JKF2"/>
<sequence length="205" mass="23708">MNMATGLRICISPQLHSRLISINRATPNARHYTLNYNKPQTSSKPGGDTLQLLRVRGGSCVGSYQPIRYIAEWNTKRSVVGFTKIETIVVLFSLGTFMVYFMYLRESSDIDEYISQPIWKRVPGIDPERAEQMMLVDKHFGLQVDFSELEQYKRDYYAQKLADLEQEKQEIQRHQELRHSKNPHERPEAGTKSSPGNVTKIRSEN</sequence>
<keyword evidence="2" id="KW-0472">Membrane</keyword>
<feature type="transmembrane region" description="Helical" evidence="2">
    <location>
        <begin position="85"/>
        <end position="103"/>
    </location>
</feature>
<keyword evidence="2" id="KW-0812">Transmembrane</keyword>
<gene>
    <name evidence="3" type="ORF">Hamer_G018818</name>
</gene>
<dbReference type="Pfam" id="PF15013">
    <property type="entry name" value="CCSMST1"/>
    <property type="match status" value="1"/>
</dbReference>
<accession>A0A8J5JKF2</accession>
<evidence type="ECO:0000313" key="4">
    <source>
        <dbReference type="Proteomes" id="UP000747542"/>
    </source>
</evidence>
<name>A0A8J5JKF2_HOMAM</name>
<dbReference type="EMBL" id="JAHLQT010036987">
    <property type="protein sequence ID" value="KAG7157743.1"/>
    <property type="molecule type" value="Genomic_DNA"/>
</dbReference>
<reference evidence="3" key="1">
    <citation type="journal article" date="2021" name="Sci. Adv.">
        <title>The American lobster genome reveals insights on longevity, neural, and immune adaptations.</title>
        <authorList>
            <person name="Polinski J.M."/>
            <person name="Zimin A.V."/>
            <person name="Clark K.F."/>
            <person name="Kohn A.B."/>
            <person name="Sadowski N."/>
            <person name="Timp W."/>
            <person name="Ptitsyn A."/>
            <person name="Khanna P."/>
            <person name="Romanova D.Y."/>
            <person name="Williams P."/>
            <person name="Greenwood S.J."/>
            <person name="Moroz L.L."/>
            <person name="Walt D.R."/>
            <person name="Bodnar A.G."/>
        </authorList>
    </citation>
    <scope>NUCLEOTIDE SEQUENCE</scope>
    <source>
        <strain evidence="3">GMGI-L3</strain>
    </source>
</reference>
<evidence type="ECO:0000256" key="2">
    <source>
        <dbReference type="SAM" id="Phobius"/>
    </source>
</evidence>
<dbReference type="InterPro" id="IPR029160">
    <property type="entry name" value="UQCC4"/>
</dbReference>
<organism evidence="3 4">
    <name type="scientific">Homarus americanus</name>
    <name type="common">American lobster</name>
    <dbReference type="NCBI Taxonomy" id="6706"/>
    <lineage>
        <taxon>Eukaryota</taxon>
        <taxon>Metazoa</taxon>
        <taxon>Ecdysozoa</taxon>
        <taxon>Arthropoda</taxon>
        <taxon>Crustacea</taxon>
        <taxon>Multicrustacea</taxon>
        <taxon>Malacostraca</taxon>
        <taxon>Eumalacostraca</taxon>
        <taxon>Eucarida</taxon>
        <taxon>Decapoda</taxon>
        <taxon>Pleocyemata</taxon>
        <taxon>Astacidea</taxon>
        <taxon>Nephropoidea</taxon>
        <taxon>Nephropidae</taxon>
        <taxon>Homarus</taxon>
    </lineage>
</organism>
<comment type="caution">
    <text evidence="3">The sequence shown here is derived from an EMBL/GenBank/DDBJ whole genome shotgun (WGS) entry which is preliminary data.</text>
</comment>
<keyword evidence="4" id="KW-1185">Reference proteome</keyword>
<evidence type="ECO:0000313" key="3">
    <source>
        <dbReference type="EMBL" id="KAG7157743.1"/>
    </source>
</evidence>
<keyword evidence="2" id="KW-1133">Transmembrane helix</keyword>
<evidence type="ECO:0000256" key="1">
    <source>
        <dbReference type="SAM" id="MobiDB-lite"/>
    </source>
</evidence>
<proteinExistence type="predicted"/>
<dbReference type="OrthoDB" id="5783753at2759"/>
<feature type="compositionally biased region" description="Basic and acidic residues" evidence="1">
    <location>
        <begin position="168"/>
        <end position="189"/>
    </location>
</feature>